<proteinExistence type="inferred from homology"/>
<comment type="similarity">
    <text evidence="1">Belongs to the Gfo/Idh/MocA family.</text>
</comment>
<evidence type="ECO:0000256" key="6">
    <source>
        <dbReference type="ARBA" id="ARBA00042926"/>
    </source>
</evidence>
<organism evidence="13 14">
    <name type="scientific">Orchesella dallaii</name>
    <dbReference type="NCBI Taxonomy" id="48710"/>
    <lineage>
        <taxon>Eukaryota</taxon>
        <taxon>Metazoa</taxon>
        <taxon>Ecdysozoa</taxon>
        <taxon>Arthropoda</taxon>
        <taxon>Hexapoda</taxon>
        <taxon>Collembola</taxon>
        <taxon>Entomobryomorpha</taxon>
        <taxon>Entomobryoidea</taxon>
        <taxon>Orchesellidae</taxon>
        <taxon>Orchesellinae</taxon>
        <taxon>Orchesella</taxon>
    </lineage>
</organism>
<dbReference type="EMBL" id="CAXLJM020000004">
    <property type="protein sequence ID" value="CAL8069713.1"/>
    <property type="molecule type" value="Genomic_DNA"/>
</dbReference>
<evidence type="ECO:0000256" key="2">
    <source>
        <dbReference type="ARBA" id="ARBA00023002"/>
    </source>
</evidence>
<dbReference type="EC" id="1.1.1.179" evidence="4"/>
<dbReference type="SUPFAM" id="SSF55347">
    <property type="entry name" value="Glyceraldehyde-3-phosphate dehydrogenase-like, C-terminal domain"/>
    <property type="match status" value="1"/>
</dbReference>
<name>A0ABP1PK31_9HEXA</name>
<dbReference type="PANTHER" id="PTHR22604:SF105">
    <property type="entry name" value="TRANS-1,2-DIHYDROBENZENE-1,2-DIOL DEHYDROGENASE"/>
    <property type="match status" value="1"/>
</dbReference>
<dbReference type="InterPro" id="IPR000683">
    <property type="entry name" value="Gfo/Idh/MocA-like_OxRdtase_N"/>
</dbReference>
<dbReference type="PANTHER" id="PTHR22604">
    <property type="entry name" value="OXIDOREDUCTASES"/>
    <property type="match status" value="1"/>
</dbReference>
<evidence type="ECO:0000256" key="4">
    <source>
        <dbReference type="ARBA" id="ARBA00038984"/>
    </source>
</evidence>
<reference evidence="13 14" key="1">
    <citation type="submission" date="2024-08" db="EMBL/GenBank/DDBJ databases">
        <authorList>
            <person name="Cucini C."/>
            <person name="Frati F."/>
        </authorList>
    </citation>
    <scope>NUCLEOTIDE SEQUENCE [LARGE SCALE GENOMIC DNA]</scope>
</reference>
<dbReference type="Gene3D" id="3.40.50.720">
    <property type="entry name" value="NAD(P)-binding Rossmann-like Domain"/>
    <property type="match status" value="1"/>
</dbReference>
<evidence type="ECO:0000256" key="9">
    <source>
        <dbReference type="ARBA" id="ARBA00047423"/>
    </source>
</evidence>
<dbReference type="Proteomes" id="UP001642540">
    <property type="component" value="Unassembled WGS sequence"/>
</dbReference>
<keyword evidence="14" id="KW-1185">Reference proteome</keyword>
<dbReference type="InterPro" id="IPR036291">
    <property type="entry name" value="NAD(P)-bd_dom_sf"/>
</dbReference>
<keyword evidence="2" id="KW-0560">Oxidoreductase</keyword>
<dbReference type="Gene3D" id="3.30.360.10">
    <property type="entry name" value="Dihydrodipicolinate Reductase, domain 2"/>
    <property type="match status" value="1"/>
</dbReference>
<comment type="caution">
    <text evidence="13">The sequence shown here is derived from an EMBL/GenBank/DDBJ whole genome shotgun (WGS) entry which is preliminary data.</text>
</comment>
<protein>
    <recommendedName>
        <fullName evidence="5">Trans-1,2-dihydrobenzene-1,2-diol dehydrogenase</fullName>
        <ecNumber evidence="4">1.1.1.179</ecNumber>
        <ecNumber evidence="3">1.3.1.20</ecNumber>
    </recommendedName>
    <alternativeName>
        <fullName evidence="8">D-xylose 1-dehydrogenase</fullName>
    </alternativeName>
    <alternativeName>
        <fullName evidence="7">D-xylose-NADP dehydrogenase</fullName>
    </alternativeName>
    <alternativeName>
        <fullName evidence="6">Dimeric dihydrodiol dehydrogenase</fullName>
    </alternativeName>
</protein>
<dbReference type="Pfam" id="PF01408">
    <property type="entry name" value="GFO_IDH_MocA"/>
    <property type="match status" value="1"/>
</dbReference>
<evidence type="ECO:0000259" key="11">
    <source>
        <dbReference type="Pfam" id="PF01408"/>
    </source>
</evidence>
<dbReference type="EC" id="1.3.1.20" evidence="3"/>
<dbReference type="InterPro" id="IPR055170">
    <property type="entry name" value="GFO_IDH_MocA-like_dom"/>
</dbReference>
<evidence type="ECO:0000256" key="8">
    <source>
        <dbReference type="ARBA" id="ARBA00043025"/>
    </source>
</evidence>
<comment type="catalytic activity">
    <reaction evidence="10">
        <text>D-xylose + NADP(+) = D-xylono-1,5-lactone + NADPH + H(+)</text>
        <dbReference type="Rhea" id="RHEA:22000"/>
        <dbReference type="ChEBI" id="CHEBI:15378"/>
        <dbReference type="ChEBI" id="CHEBI:15867"/>
        <dbReference type="ChEBI" id="CHEBI:53455"/>
        <dbReference type="ChEBI" id="CHEBI:57783"/>
        <dbReference type="ChEBI" id="CHEBI:58349"/>
        <dbReference type="EC" id="1.1.1.179"/>
    </reaction>
</comment>
<dbReference type="SUPFAM" id="SSF51735">
    <property type="entry name" value="NAD(P)-binding Rossmann-fold domains"/>
    <property type="match status" value="1"/>
</dbReference>
<evidence type="ECO:0000256" key="3">
    <source>
        <dbReference type="ARBA" id="ARBA00038853"/>
    </source>
</evidence>
<evidence type="ECO:0000313" key="13">
    <source>
        <dbReference type="EMBL" id="CAL8069713.1"/>
    </source>
</evidence>
<evidence type="ECO:0000256" key="5">
    <source>
        <dbReference type="ARBA" id="ARBA00040603"/>
    </source>
</evidence>
<evidence type="ECO:0000313" key="14">
    <source>
        <dbReference type="Proteomes" id="UP001642540"/>
    </source>
</evidence>
<accession>A0ABP1PK31</accession>
<sequence>MAAFKGPLRWGFFGAGKITMDFANVLGTLPKSQHIPLGIASRDSQRAKSFAEECGIQKSFESYRQLAEDPEIDIVYIGTVNSEHYSQAKLAMEHSKHVLIEKAICVTHWQCKDLIDTARKKGVFLMEGFWTNAFPATRKLLSEIRNGSVGDIIALTLEVGQDFGHLDRFRKKELGGGILLNHGVYGIMLSYILLGYPDVITATGHLSAEAGVDETVTLTLSYKDKACMSNVIMSSRALLAAEFRVHGTKGIAKLPFPFWAPQKCVMPQKTFTYEHPECGTLDSDRFNYKHAQGFIYEIEEVYRCISEGHQQSPFMPWDASLAVMQIADEARRQLGVTLPQDENGENN</sequence>
<feature type="domain" description="Gfo/Idh/MocA-like oxidoreductase N-terminal" evidence="11">
    <location>
        <begin position="8"/>
        <end position="129"/>
    </location>
</feature>
<comment type="catalytic activity">
    <reaction evidence="9">
        <text>(1R,2R)-1,2-dihydrobenzene-1,2-diol + NADP(+) = catechol + NADPH + H(+)</text>
        <dbReference type="Rhea" id="RHEA:16729"/>
        <dbReference type="ChEBI" id="CHEBI:10702"/>
        <dbReference type="ChEBI" id="CHEBI:15378"/>
        <dbReference type="ChEBI" id="CHEBI:18135"/>
        <dbReference type="ChEBI" id="CHEBI:57783"/>
        <dbReference type="ChEBI" id="CHEBI:58349"/>
        <dbReference type="EC" id="1.3.1.20"/>
    </reaction>
</comment>
<evidence type="ECO:0000256" key="1">
    <source>
        <dbReference type="ARBA" id="ARBA00010928"/>
    </source>
</evidence>
<dbReference type="InterPro" id="IPR050984">
    <property type="entry name" value="Gfo/Idh/MocA_domain"/>
</dbReference>
<feature type="domain" description="GFO/IDH/MocA-like oxidoreductase" evidence="12">
    <location>
        <begin position="139"/>
        <end position="252"/>
    </location>
</feature>
<evidence type="ECO:0000256" key="7">
    <source>
        <dbReference type="ARBA" id="ARBA00042988"/>
    </source>
</evidence>
<evidence type="ECO:0000259" key="12">
    <source>
        <dbReference type="Pfam" id="PF22725"/>
    </source>
</evidence>
<gene>
    <name evidence="13" type="ORF">ODALV1_LOCUS906</name>
</gene>
<dbReference type="Pfam" id="PF22725">
    <property type="entry name" value="GFO_IDH_MocA_C3"/>
    <property type="match status" value="1"/>
</dbReference>
<evidence type="ECO:0000256" key="10">
    <source>
        <dbReference type="ARBA" id="ARBA00049233"/>
    </source>
</evidence>